<comment type="caution">
    <text evidence="3">The sequence shown here is derived from an EMBL/GenBank/DDBJ whole genome shotgun (WGS) entry which is preliminary data.</text>
</comment>
<evidence type="ECO:0000313" key="4">
    <source>
        <dbReference type="Proteomes" id="UP000605846"/>
    </source>
</evidence>
<feature type="compositionally biased region" description="Low complexity" evidence="2">
    <location>
        <begin position="50"/>
        <end position="64"/>
    </location>
</feature>
<dbReference type="Gene3D" id="1.25.40.10">
    <property type="entry name" value="Tetratricopeptide repeat domain"/>
    <property type="match status" value="2"/>
</dbReference>
<organism evidence="3 4">
    <name type="scientific">Apophysomyces ossiformis</name>
    <dbReference type="NCBI Taxonomy" id="679940"/>
    <lineage>
        <taxon>Eukaryota</taxon>
        <taxon>Fungi</taxon>
        <taxon>Fungi incertae sedis</taxon>
        <taxon>Mucoromycota</taxon>
        <taxon>Mucoromycotina</taxon>
        <taxon>Mucoromycetes</taxon>
        <taxon>Mucorales</taxon>
        <taxon>Mucorineae</taxon>
        <taxon>Mucoraceae</taxon>
        <taxon>Apophysomyces</taxon>
    </lineage>
</organism>
<reference evidence="3" key="1">
    <citation type="submission" date="2020-01" db="EMBL/GenBank/DDBJ databases">
        <title>Genome Sequencing of Three Apophysomyces-Like Fungal Strains Confirms a Novel Fungal Genus in the Mucoromycota with divergent Burkholderia-like Endosymbiotic Bacteria.</title>
        <authorList>
            <person name="Stajich J.E."/>
            <person name="Macias A.M."/>
            <person name="Carter-House D."/>
            <person name="Lovett B."/>
            <person name="Kasson L.R."/>
            <person name="Berry K."/>
            <person name="Grigoriev I."/>
            <person name="Chang Y."/>
            <person name="Spatafora J."/>
            <person name="Kasson M.T."/>
        </authorList>
    </citation>
    <scope>NUCLEOTIDE SEQUENCE</scope>
    <source>
        <strain evidence="3">NRRL A-21654</strain>
    </source>
</reference>
<dbReference type="InterPro" id="IPR006597">
    <property type="entry name" value="Sel1-like"/>
</dbReference>
<dbReference type="Proteomes" id="UP000605846">
    <property type="component" value="Unassembled WGS sequence"/>
</dbReference>
<evidence type="ECO:0000256" key="1">
    <source>
        <dbReference type="ARBA" id="ARBA00022737"/>
    </source>
</evidence>
<dbReference type="InterPro" id="IPR051726">
    <property type="entry name" value="Chitin_Synth_Reg"/>
</dbReference>
<dbReference type="SMART" id="SM00671">
    <property type="entry name" value="SEL1"/>
    <property type="match status" value="7"/>
</dbReference>
<dbReference type="PANTHER" id="PTHR46430:SF1">
    <property type="entry name" value="CHITIN SYNTHASE REGULATOR SKT5-RELATED"/>
    <property type="match status" value="1"/>
</dbReference>
<evidence type="ECO:0000256" key="2">
    <source>
        <dbReference type="SAM" id="MobiDB-lite"/>
    </source>
</evidence>
<evidence type="ECO:0000313" key="3">
    <source>
        <dbReference type="EMBL" id="KAF7722893.1"/>
    </source>
</evidence>
<keyword evidence="1" id="KW-0677">Repeat</keyword>
<proteinExistence type="predicted"/>
<sequence length="450" mass="50199">MFTDIKQRMSQCYTPTPIADTKPSSVSQLSGLLNEKKPALHLLRHSTRNSTSSQSSLASSSAPSTPLPNRRTSYLSSCSTSLDIRWLDQSHLKPGENASLLSYNTTIDMYRKNIRKTKSAEIQCDFALFLAQTADQLSCPDHLIESEKLLKQNASRGHVASQYYLANMYAAGWLHPKSPNFEKAFPLFLQAAKHHHPDAAYRTAKCYEDGLGTRRDKSKAVQFYRKAATLNHPGAMYCLGLAELHGRLGLSRNLRDGYKWLKRSAEAATVQYPHALHELAALHERGADSIVLRDHDYAVALYTEAAVGLAYAPSAFRLGEIYEFGRLGRSVDPIQSVQFYLIAAEQGLPEACFALTAWYLVGVPELLEPSDEQAYAWALRSAEQGLAKAEYAVGYFYEVGIGIAKDLAVAMEWYTKAAAKGEKRAIQRLQQEGKCPEHRGLARKLTFWKK</sequence>
<dbReference type="Pfam" id="PF08238">
    <property type="entry name" value="Sel1"/>
    <property type="match status" value="7"/>
</dbReference>
<accession>A0A8H7BI50</accession>
<feature type="region of interest" description="Disordered" evidence="2">
    <location>
        <begin position="46"/>
        <end position="73"/>
    </location>
</feature>
<dbReference type="InterPro" id="IPR011990">
    <property type="entry name" value="TPR-like_helical_dom_sf"/>
</dbReference>
<evidence type="ECO:0008006" key="5">
    <source>
        <dbReference type="Google" id="ProtNLM"/>
    </source>
</evidence>
<dbReference type="AlphaFoldDB" id="A0A8H7BI50"/>
<dbReference type="SUPFAM" id="SSF81901">
    <property type="entry name" value="HCP-like"/>
    <property type="match status" value="1"/>
</dbReference>
<dbReference type="OrthoDB" id="272077at2759"/>
<protein>
    <recommendedName>
        <fullName evidence="5">HCP-like protein</fullName>
    </recommendedName>
</protein>
<gene>
    <name evidence="3" type="ORF">EC973_002613</name>
</gene>
<keyword evidence="4" id="KW-1185">Reference proteome</keyword>
<dbReference type="PANTHER" id="PTHR46430">
    <property type="entry name" value="PROTEIN SKT5-RELATED"/>
    <property type="match status" value="1"/>
</dbReference>
<dbReference type="EMBL" id="JABAYA010000172">
    <property type="protein sequence ID" value="KAF7722893.1"/>
    <property type="molecule type" value="Genomic_DNA"/>
</dbReference>
<name>A0A8H7BI50_9FUNG</name>